<dbReference type="InterPro" id="IPR057365">
    <property type="entry name" value="URGCP"/>
</dbReference>
<dbReference type="STRING" id="307972.A0A2G8K7F9"/>
<evidence type="ECO:0000256" key="1">
    <source>
        <dbReference type="SAM" id="MobiDB-lite"/>
    </source>
</evidence>
<reference evidence="3 4" key="1">
    <citation type="journal article" date="2017" name="PLoS Biol.">
        <title>The sea cucumber genome provides insights into morphological evolution and visceral regeneration.</title>
        <authorList>
            <person name="Zhang X."/>
            <person name="Sun L."/>
            <person name="Yuan J."/>
            <person name="Sun Y."/>
            <person name="Gao Y."/>
            <person name="Zhang L."/>
            <person name="Li S."/>
            <person name="Dai H."/>
            <person name="Hamel J.F."/>
            <person name="Liu C."/>
            <person name="Yu Y."/>
            <person name="Liu S."/>
            <person name="Lin W."/>
            <person name="Guo K."/>
            <person name="Jin S."/>
            <person name="Xu P."/>
            <person name="Storey K.B."/>
            <person name="Huan P."/>
            <person name="Zhang T."/>
            <person name="Zhou Y."/>
            <person name="Zhang J."/>
            <person name="Lin C."/>
            <person name="Li X."/>
            <person name="Xing L."/>
            <person name="Huo D."/>
            <person name="Sun M."/>
            <person name="Wang L."/>
            <person name="Mercier A."/>
            <person name="Li F."/>
            <person name="Yang H."/>
            <person name="Xiang J."/>
        </authorList>
    </citation>
    <scope>NUCLEOTIDE SEQUENCE [LARGE SCALE GENOMIC DNA]</scope>
    <source>
        <strain evidence="3">Shaxun</strain>
        <tissue evidence="3">Muscle</tissue>
    </source>
</reference>
<dbReference type="PANTHER" id="PTHR14819">
    <property type="entry name" value="GTP-BINDING"/>
    <property type="match status" value="1"/>
</dbReference>
<feature type="domain" description="Up-regulator of cell proliferation-like" evidence="2">
    <location>
        <begin position="83"/>
        <end position="283"/>
    </location>
</feature>
<protein>
    <submittedName>
        <fullName evidence="3">Putative interferon-induced very large GTPase 1-like</fullName>
    </submittedName>
</protein>
<evidence type="ECO:0000259" key="2">
    <source>
        <dbReference type="Pfam" id="PF25496"/>
    </source>
</evidence>
<dbReference type="EMBL" id="MRZV01000817">
    <property type="protein sequence ID" value="PIK43883.1"/>
    <property type="molecule type" value="Genomic_DNA"/>
</dbReference>
<dbReference type="InterPro" id="IPR052986">
    <property type="entry name" value="VLIG_GTPase"/>
</dbReference>
<dbReference type="PANTHER" id="PTHR14819:SF25">
    <property type="entry name" value="CHROMOSOME UNDETERMINED SCAFFOLD_52, WHOLE GENOME SHOTGUN SEQUENCE"/>
    <property type="match status" value="1"/>
</dbReference>
<gene>
    <name evidence="3" type="ORF">BSL78_19275</name>
</gene>
<feature type="region of interest" description="Disordered" evidence="1">
    <location>
        <begin position="41"/>
        <end position="79"/>
    </location>
</feature>
<accession>A0A2G8K7F9</accession>
<dbReference type="AlphaFoldDB" id="A0A2G8K7F9"/>
<dbReference type="Pfam" id="PF25496">
    <property type="entry name" value="URGCP"/>
    <property type="match status" value="1"/>
</dbReference>
<sequence length="306" mass="35501">MEVKICHERGDVGYTGILDNFISKITCYDHRIHQRRLQLPGSDRSHRVLSNNQEPDTKSWTDSDSDESETTDDHSQGISQDINEHAYFDSFEQYPSRSIWSNGTLECAWYFPENRYQSYYPLKATSLSTKYKFEEALALLNLRGDAKEFNSQMKFAVENSFVTIVFINSNSKKKYKKDIDEIRKTSHVILILCPYQQSMETKRLTQKAKKHVAMTIINAKGLAAVEIADMITETVALLIKDNQQSLKKCCLAESTEMCRKLSIRVDEDVPECKEARKRAEEIMYYLGSETYEKDKTFPFQTCWSFC</sequence>
<name>A0A2G8K7F9_STIJA</name>
<comment type="caution">
    <text evidence="3">The sequence shown here is derived from an EMBL/GenBank/DDBJ whole genome shotgun (WGS) entry which is preliminary data.</text>
</comment>
<dbReference type="Proteomes" id="UP000230750">
    <property type="component" value="Unassembled WGS sequence"/>
</dbReference>
<evidence type="ECO:0000313" key="3">
    <source>
        <dbReference type="EMBL" id="PIK43883.1"/>
    </source>
</evidence>
<proteinExistence type="predicted"/>
<evidence type="ECO:0000313" key="4">
    <source>
        <dbReference type="Proteomes" id="UP000230750"/>
    </source>
</evidence>
<organism evidence="3 4">
    <name type="scientific">Stichopus japonicus</name>
    <name type="common">Sea cucumber</name>
    <dbReference type="NCBI Taxonomy" id="307972"/>
    <lineage>
        <taxon>Eukaryota</taxon>
        <taxon>Metazoa</taxon>
        <taxon>Echinodermata</taxon>
        <taxon>Eleutherozoa</taxon>
        <taxon>Echinozoa</taxon>
        <taxon>Holothuroidea</taxon>
        <taxon>Aspidochirotacea</taxon>
        <taxon>Aspidochirotida</taxon>
        <taxon>Stichopodidae</taxon>
        <taxon>Apostichopus</taxon>
    </lineage>
</organism>
<keyword evidence="4" id="KW-1185">Reference proteome</keyword>